<dbReference type="AlphaFoldDB" id="G3GZW5"/>
<name>G3GZW5_CRIGR</name>
<reference evidence="2" key="1">
    <citation type="journal article" date="2011" name="Nat. Biotechnol.">
        <title>The genomic sequence of the Chinese hamster ovary (CHO)-K1 cell line.</title>
        <authorList>
            <person name="Xu X."/>
            <person name="Nagarajan H."/>
            <person name="Lewis N.E."/>
            <person name="Pan S."/>
            <person name="Cai Z."/>
            <person name="Liu X."/>
            <person name="Chen W."/>
            <person name="Xie M."/>
            <person name="Wang W."/>
            <person name="Hammond S."/>
            <person name="Andersen M.R."/>
            <person name="Neff N."/>
            <person name="Passarelli B."/>
            <person name="Koh W."/>
            <person name="Fan H.C."/>
            <person name="Wang J."/>
            <person name="Gui Y."/>
            <person name="Lee K.H."/>
            <person name="Betenbaugh M.J."/>
            <person name="Quake S.R."/>
            <person name="Famili I."/>
            <person name="Palsson B.O."/>
            <person name="Wang J."/>
        </authorList>
    </citation>
    <scope>NUCLEOTIDE SEQUENCE [LARGE SCALE GENOMIC DNA]</scope>
    <source>
        <strain evidence="2">CHO K1 cell line</strain>
    </source>
</reference>
<protein>
    <submittedName>
        <fullName evidence="1">Uncharacterized protein</fullName>
    </submittedName>
</protein>
<evidence type="ECO:0000313" key="2">
    <source>
        <dbReference type="Proteomes" id="UP000001075"/>
    </source>
</evidence>
<dbReference type="Proteomes" id="UP000001075">
    <property type="component" value="Unassembled WGS sequence"/>
</dbReference>
<proteinExistence type="predicted"/>
<organism evidence="1 2">
    <name type="scientific">Cricetulus griseus</name>
    <name type="common">Chinese hamster</name>
    <name type="synonym">Cricetulus barabensis griseus</name>
    <dbReference type="NCBI Taxonomy" id="10029"/>
    <lineage>
        <taxon>Eukaryota</taxon>
        <taxon>Metazoa</taxon>
        <taxon>Chordata</taxon>
        <taxon>Craniata</taxon>
        <taxon>Vertebrata</taxon>
        <taxon>Euteleostomi</taxon>
        <taxon>Mammalia</taxon>
        <taxon>Eutheria</taxon>
        <taxon>Euarchontoglires</taxon>
        <taxon>Glires</taxon>
        <taxon>Rodentia</taxon>
        <taxon>Myomorpha</taxon>
        <taxon>Muroidea</taxon>
        <taxon>Cricetidae</taxon>
        <taxon>Cricetinae</taxon>
        <taxon>Cricetulus</taxon>
    </lineage>
</organism>
<sequence length="50" mass="6107">MVAHRQTPCWRRSKLYSEIHRCRERHWAWHECLKPQSPPTVTHFIQGHTS</sequence>
<dbReference type="EMBL" id="JH000085">
    <property type="protein sequence ID" value="EGV99280.1"/>
    <property type="molecule type" value="Genomic_DNA"/>
</dbReference>
<evidence type="ECO:0000313" key="1">
    <source>
        <dbReference type="EMBL" id="EGV99280.1"/>
    </source>
</evidence>
<dbReference type="InParanoid" id="G3GZW5"/>
<gene>
    <name evidence="1" type="ORF">I79_003413</name>
</gene>
<accession>G3GZW5</accession>